<keyword evidence="3" id="KW-1185">Reference proteome</keyword>
<feature type="compositionally biased region" description="Basic and acidic residues" evidence="1">
    <location>
        <begin position="117"/>
        <end position="126"/>
    </location>
</feature>
<feature type="region of interest" description="Disordered" evidence="1">
    <location>
        <begin position="1"/>
        <end position="23"/>
    </location>
</feature>
<evidence type="ECO:0000256" key="1">
    <source>
        <dbReference type="SAM" id="MobiDB-lite"/>
    </source>
</evidence>
<proteinExistence type="predicted"/>
<gene>
    <name evidence="2" type="ORF">TREES_T100015840</name>
</gene>
<protein>
    <submittedName>
        <fullName evidence="2">Uncharacterized protein</fullName>
    </submittedName>
</protein>
<feature type="region of interest" description="Disordered" evidence="1">
    <location>
        <begin position="108"/>
        <end position="128"/>
    </location>
</feature>
<organism evidence="2 3">
    <name type="scientific">Tupaia chinensis</name>
    <name type="common">Chinese tree shrew</name>
    <name type="synonym">Tupaia belangeri chinensis</name>
    <dbReference type="NCBI Taxonomy" id="246437"/>
    <lineage>
        <taxon>Eukaryota</taxon>
        <taxon>Metazoa</taxon>
        <taxon>Chordata</taxon>
        <taxon>Craniata</taxon>
        <taxon>Vertebrata</taxon>
        <taxon>Euteleostomi</taxon>
        <taxon>Mammalia</taxon>
        <taxon>Eutheria</taxon>
        <taxon>Euarchontoglires</taxon>
        <taxon>Scandentia</taxon>
        <taxon>Tupaiidae</taxon>
        <taxon>Tupaia</taxon>
    </lineage>
</organism>
<evidence type="ECO:0000313" key="2">
    <source>
        <dbReference type="EMBL" id="ELW69888.1"/>
    </source>
</evidence>
<dbReference type="AlphaFoldDB" id="L9L4K2"/>
<feature type="region of interest" description="Disordered" evidence="1">
    <location>
        <begin position="193"/>
        <end position="227"/>
    </location>
</feature>
<sequence>MHGRAEGRGGGAPGGLCPGLTPHDSVPVRKGPAPLGNVLCDPLQLSARYRYPPSRLGLPVGFGAVYAHPLLLRGSPLRELVFTREKNFWRRQGSGRRPLGLETTRLSGSVRKGCRPTRNERERDPGPGRLHRQVCGAVVACPRVSARKEVADWPSVRCQSFQQPERWPHTWPPQLRYTLRLRRKSARKTCHSLHLPGWSRSNQSAPRVAPLRSGPPAPRRLEKPRAGQCGKRLFGSVAELLNALDRLASLRSLPTRASQLVGAGEASRGTGRSSARPRISPDRSPGAPRAPGPLEPGRAPLACTPRPLTRGRWFLQPHSLPRSLADPDPGTAASLLLDLLLSTLSRRGWG</sequence>
<dbReference type="InParanoid" id="L9L4K2"/>
<reference evidence="3" key="2">
    <citation type="journal article" date="2013" name="Nat. Commun.">
        <title>Genome of the Chinese tree shrew.</title>
        <authorList>
            <person name="Fan Y."/>
            <person name="Huang Z.Y."/>
            <person name="Cao C.C."/>
            <person name="Chen C.S."/>
            <person name="Chen Y.X."/>
            <person name="Fan D.D."/>
            <person name="He J."/>
            <person name="Hou H.L."/>
            <person name="Hu L."/>
            <person name="Hu X.T."/>
            <person name="Jiang X.T."/>
            <person name="Lai R."/>
            <person name="Lang Y.S."/>
            <person name="Liang B."/>
            <person name="Liao S.G."/>
            <person name="Mu D."/>
            <person name="Ma Y.Y."/>
            <person name="Niu Y.Y."/>
            <person name="Sun X.Q."/>
            <person name="Xia J.Q."/>
            <person name="Xiao J."/>
            <person name="Xiong Z.Q."/>
            <person name="Xu L."/>
            <person name="Yang L."/>
            <person name="Zhang Y."/>
            <person name="Zhao W."/>
            <person name="Zhao X.D."/>
            <person name="Zheng Y.T."/>
            <person name="Zhou J.M."/>
            <person name="Zhu Y.B."/>
            <person name="Zhang G.J."/>
            <person name="Wang J."/>
            <person name="Yao Y.G."/>
        </authorList>
    </citation>
    <scope>NUCLEOTIDE SEQUENCE [LARGE SCALE GENOMIC DNA]</scope>
</reference>
<dbReference type="EMBL" id="KB320513">
    <property type="protein sequence ID" value="ELW69888.1"/>
    <property type="molecule type" value="Genomic_DNA"/>
</dbReference>
<feature type="region of interest" description="Disordered" evidence="1">
    <location>
        <begin position="258"/>
        <end position="305"/>
    </location>
</feature>
<reference evidence="3" key="1">
    <citation type="submission" date="2012-07" db="EMBL/GenBank/DDBJ databases">
        <title>Genome of the Chinese tree shrew, a rising model animal genetically related to primates.</title>
        <authorList>
            <person name="Zhang G."/>
            <person name="Fan Y."/>
            <person name="Yao Y."/>
            <person name="Huang Z."/>
        </authorList>
    </citation>
    <scope>NUCLEOTIDE SEQUENCE [LARGE SCALE GENOMIC DNA]</scope>
</reference>
<feature type="compositionally biased region" description="Gly residues" evidence="1">
    <location>
        <begin position="8"/>
        <end position="17"/>
    </location>
</feature>
<evidence type="ECO:0000313" key="3">
    <source>
        <dbReference type="Proteomes" id="UP000011518"/>
    </source>
</evidence>
<name>L9L4K2_TUPCH</name>
<accession>L9L4K2</accession>
<dbReference type="Proteomes" id="UP000011518">
    <property type="component" value="Unassembled WGS sequence"/>
</dbReference>